<dbReference type="Proteomes" id="UP000813462">
    <property type="component" value="Unassembled WGS sequence"/>
</dbReference>
<comment type="caution">
    <text evidence="2">The sequence shown here is derived from an EMBL/GenBank/DDBJ whole genome shotgun (WGS) entry which is preliminary data.</text>
</comment>
<evidence type="ECO:0000313" key="2">
    <source>
        <dbReference type="EMBL" id="KAH7517355.1"/>
    </source>
</evidence>
<evidence type="ECO:0000313" key="3">
    <source>
        <dbReference type="Proteomes" id="UP000813462"/>
    </source>
</evidence>
<feature type="transmembrane region" description="Helical" evidence="1">
    <location>
        <begin position="80"/>
        <end position="100"/>
    </location>
</feature>
<organism evidence="2 3">
    <name type="scientific">Ziziphus jujuba var. spinosa</name>
    <dbReference type="NCBI Taxonomy" id="714518"/>
    <lineage>
        <taxon>Eukaryota</taxon>
        <taxon>Viridiplantae</taxon>
        <taxon>Streptophyta</taxon>
        <taxon>Embryophyta</taxon>
        <taxon>Tracheophyta</taxon>
        <taxon>Spermatophyta</taxon>
        <taxon>Magnoliopsida</taxon>
        <taxon>eudicotyledons</taxon>
        <taxon>Gunneridae</taxon>
        <taxon>Pentapetalae</taxon>
        <taxon>rosids</taxon>
        <taxon>fabids</taxon>
        <taxon>Rosales</taxon>
        <taxon>Rhamnaceae</taxon>
        <taxon>Paliureae</taxon>
        <taxon>Ziziphus</taxon>
    </lineage>
</organism>
<keyword evidence="1" id="KW-0472">Membrane</keyword>
<protein>
    <recommendedName>
        <fullName evidence="4">HR-like lesion-inducer</fullName>
    </recommendedName>
</protein>
<keyword evidence="1" id="KW-0812">Transmembrane</keyword>
<reference evidence="2" key="1">
    <citation type="journal article" date="2021" name="Front. Plant Sci.">
        <title>Chromosome-Scale Genome Assembly for Chinese Sour Jujube and Insights Into Its Genome Evolution and Domestication Signature.</title>
        <authorList>
            <person name="Shen L.-Y."/>
            <person name="Luo H."/>
            <person name="Wang X.-L."/>
            <person name="Wang X.-M."/>
            <person name="Qiu X.-J."/>
            <person name="Liu H."/>
            <person name="Zhou S.-S."/>
            <person name="Jia K.-H."/>
            <person name="Nie S."/>
            <person name="Bao Y.-T."/>
            <person name="Zhang R.-G."/>
            <person name="Yun Q.-Z."/>
            <person name="Chai Y.-H."/>
            <person name="Lu J.-Y."/>
            <person name="Li Y."/>
            <person name="Zhao S.-W."/>
            <person name="Mao J.-F."/>
            <person name="Jia S.-G."/>
            <person name="Mao Y.-M."/>
        </authorList>
    </citation>
    <scope>NUCLEOTIDE SEQUENCE</scope>
    <source>
        <strain evidence="2">AT0</strain>
        <tissue evidence="2">Leaf</tissue>
    </source>
</reference>
<dbReference type="Pfam" id="PF05514">
    <property type="entry name" value="HR_lesion"/>
    <property type="match status" value="1"/>
</dbReference>
<dbReference type="EMBL" id="JAEACU010000009">
    <property type="protein sequence ID" value="KAH7517355.1"/>
    <property type="molecule type" value="Genomic_DNA"/>
</dbReference>
<dbReference type="PANTHER" id="PTHR31474:SF9">
    <property type="entry name" value="HR-LIKE LESION-INDUCING PROTEIN-LIKE PROTEIN"/>
    <property type="match status" value="1"/>
</dbReference>
<evidence type="ECO:0008006" key="4">
    <source>
        <dbReference type="Google" id="ProtNLM"/>
    </source>
</evidence>
<name>A0A978UR55_ZIZJJ</name>
<feature type="transmembrane region" description="Helical" evidence="1">
    <location>
        <begin position="197"/>
        <end position="218"/>
    </location>
</feature>
<proteinExistence type="predicted"/>
<accession>A0A978UR55</accession>
<feature type="transmembrane region" description="Helical" evidence="1">
    <location>
        <begin position="42"/>
        <end position="59"/>
    </location>
</feature>
<dbReference type="AlphaFoldDB" id="A0A978UR55"/>
<dbReference type="InterPro" id="IPR008637">
    <property type="entry name" value="HR_lesion"/>
</dbReference>
<sequence length="237" mass="27278">MQGCFSKLIPKTIRFMHPRFEKWAHCHKSCILWTKTPSKLTWSFFLVFKISPSSFLVFQRPFEFSSLSPESPFLYEFNQMAFASFLGRVFFASVFILSAYQEFNEYGIDGGPAAKALRPKFDVFINRVQPHVGIQVPELEIKHLVLTAIVLKGIGGVLFIFGSSLGAYLLLLHQIIATPILYNFYDYESEDKESTQLFIKFTQVNMAFFGALLFFIGMKNSTPRRQHKKKADKKKVV</sequence>
<gene>
    <name evidence="2" type="ORF">FEM48_Zijuj09G0054900</name>
</gene>
<keyword evidence="1" id="KW-1133">Transmembrane helix</keyword>
<evidence type="ECO:0000256" key="1">
    <source>
        <dbReference type="SAM" id="Phobius"/>
    </source>
</evidence>
<dbReference type="PANTHER" id="PTHR31474">
    <property type="entry name" value="HR-LIKE LESION-INDUCER"/>
    <property type="match status" value="1"/>
</dbReference>